<dbReference type="Proteomes" id="UP000688137">
    <property type="component" value="Unassembled WGS sequence"/>
</dbReference>
<comment type="caution">
    <text evidence="2">The sequence shown here is derived from an EMBL/GenBank/DDBJ whole genome shotgun (WGS) entry which is preliminary data.</text>
</comment>
<accession>A0A8S1KQX5</accession>
<protein>
    <submittedName>
        <fullName evidence="2">Uncharacterized protein</fullName>
    </submittedName>
</protein>
<name>A0A8S1KQX5_PARPR</name>
<feature type="region of interest" description="Disordered" evidence="1">
    <location>
        <begin position="1"/>
        <end position="20"/>
    </location>
</feature>
<dbReference type="OMA" id="YISLQMS"/>
<feature type="compositionally biased region" description="Low complexity" evidence="1">
    <location>
        <begin position="1"/>
        <end position="18"/>
    </location>
</feature>
<evidence type="ECO:0000313" key="2">
    <source>
        <dbReference type="EMBL" id="CAD8055622.1"/>
    </source>
</evidence>
<proteinExistence type="predicted"/>
<evidence type="ECO:0000313" key="3">
    <source>
        <dbReference type="Proteomes" id="UP000688137"/>
    </source>
</evidence>
<evidence type="ECO:0000256" key="1">
    <source>
        <dbReference type="SAM" id="MobiDB-lite"/>
    </source>
</evidence>
<keyword evidence="3" id="KW-1185">Reference proteome</keyword>
<sequence>MQQNQLVQTEQNIQQQTQSDYEHLSPKYNQLNQQITSVKNKKQQLVKKLQQVHRHQKIFTEFNLMYHQPSQKLISSPIEGRALLNNLIFPSNSKMLLNLIDLRHNQTKQKENQFTNRKRLYVQSNKELQIYKNEQNSQTQNVKFSQNKQIKIVQQDQNISQQFKRSRYISLQMSRTQCQLSINGTQSIVTSRDITPKKN</sequence>
<reference evidence="2" key="1">
    <citation type="submission" date="2021-01" db="EMBL/GenBank/DDBJ databases">
        <authorList>
            <consortium name="Genoscope - CEA"/>
            <person name="William W."/>
        </authorList>
    </citation>
    <scope>NUCLEOTIDE SEQUENCE</scope>
</reference>
<gene>
    <name evidence="2" type="ORF">PPRIM_AZ9-3.1.T0230273</name>
</gene>
<dbReference type="AlphaFoldDB" id="A0A8S1KQX5"/>
<organism evidence="2 3">
    <name type="scientific">Paramecium primaurelia</name>
    <dbReference type="NCBI Taxonomy" id="5886"/>
    <lineage>
        <taxon>Eukaryota</taxon>
        <taxon>Sar</taxon>
        <taxon>Alveolata</taxon>
        <taxon>Ciliophora</taxon>
        <taxon>Intramacronucleata</taxon>
        <taxon>Oligohymenophorea</taxon>
        <taxon>Peniculida</taxon>
        <taxon>Parameciidae</taxon>
        <taxon>Paramecium</taxon>
    </lineage>
</organism>
<dbReference type="EMBL" id="CAJJDM010000021">
    <property type="protein sequence ID" value="CAD8055622.1"/>
    <property type="molecule type" value="Genomic_DNA"/>
</dbReference>